<evidence type="ECO:0000313" key="6">
    <source>
        <dbReference type="EMBL" id="KAI3433372.1"/>
    </source>
</evidence>
<comment type="caution">
    <text evidence="6">The sequence shown here is derived from an EMBL/GenBank/DDBJ whole genome shotgun (WGS) entry which is preliminary data.</text>
</comment>
<dbReference type="GO" id="GO:0036159">
    <property type="term" value="P:inner dynein arm assembly"/>
    <property type="evidence" value="ECO:0007669"/>
    <property type="project" value="TreeGrafter"/>
</dbReference>
<proteinExistence type="predicted"/>
<feature type="region of interest" description="Disordered" evidence="5">
    <location>
        <begin position="502"/>
        <end position="535"/>
    </location>
</feature>
<evidence type="ECO:0000256" key="5">
    <source>
        <dbReference type="SAM" id="MobiDB-lite"/>
    </source>
</evidence>
<reference evidence="6" key="2">
    <citation type="submission" date="2020-11" db="EMBL/GenBank/DDBJ databases">
        <authorList>
            <person name="Cecchin M."/>
            <person name="Marcolungo L."/>
            <person name="Rossato M."/>
            <person name="Girolomoni L."/>
            <person name="Cosentino E."/>
            <person name="Cuine S."/>
            <person name="Li-Beisson Y."/>
            <person name="Delledonne M."/>
            <person name="Ballottari M."/>
        </authorList>
    </citation>
    <scope>NUCLEOTIDE SEQUENCE</scope>
    <source>
        <strain evidence="6">211/11P</strain>
        <tissue evidence="6">Whole cell</tissue>
    </source>
</reference>
<keyword evidence="4" id="KW-0677">Repeat</keyword>
<dbReference type="Proteomes" id="UP001055712">
    <property type="component" value="Unassembled WGS sequence"/>
</dbReference>
<dbReference type="OrthoDB" id="366230at2759"/>
<dbReference type="InterPro" id="IPR036322">
    <property type="entry name" value="WD40_repeat_dom_sf"/>
</dbReference>
<dbReference type="AlphaFoldDB" id="A0A9D4TS99"/>
<dbReference type="SUPFAM" id="SSF50978">
    <property type="entry name" value="WD40 repeat-like"/>
    <property type="match status" value="1"/>
</dbReference>
<dbReference type="PANTHER" id="PTHR12442:SF5">
    <property type="entry name" value="DYNEIN AXONEMAL INTERMEDIATE CHAIN 3"/>
    <property type="match status" value="1"/>
</dbReference>
<name>A0A9D4TS99_CHLVU</name>
<dbReference type="GO" id="GO:0036156">
    <property type="term" value="C:inner dynein arm"/>
    <property type="evidence" value="ECO:0007669"/>
    <property type="project" value="TreeGrafter"/>
</dbReference>
<protein>
    <submittedName>
        <fullName evidence="6">Uncharacterized protein</fullName>
    </submittedName>
</protein>
<organism evidence="6 7">
    <name type="scientific">Chlorella vulgaris</name>
    <name type="common">Green alga</name>
    <dbReference type="NCBI Taxonomy" id="3077"/>
    <lineage>
        <taxon>Eukaryota</taxon>
        <taxon>Viridiplantae</taxon>
        <taxon>Chlorophyta</taxon>
        <taxon>core chlorophytes</taxon>
        <taxon>Trebouxiophyceae</taxon>
        <taxon>Chlorellales</taxon>
        <taxon>Chlorellaceae</taxon>
        <taxon>Chlorella clade</taxon>
        <taxon>Chlorella</taxon>
    </lineage>
</organism>
<feature type="compositionally biased region" description="Polar residues" evidence="5">
    <location>
        <begin position="502"/>
        <end position="518"/>
    </location>
</feature>
<dbReference type="SMART" id="SM00320">
    <property type="entry name" value="WD40"/>
    <property type="match status" value="4"/>
</dbReference>
<dbReference type="InterPro" id="IPR050687">
    <property type="entry name" value="Dynein_IC"/>
</dbReference>
<reference evidence="6" key="1">
    <citation type="journal article" date="2019" name="Plant J.">
        <title>Chlorella vulgaris genome assembly and annotation reveals the molecular basis for metabolic acclimation to high light conditions.</title>
        <authorList>
            <person name="Cecchin M."/>
            <person name="Marcolungo L."/>
            <person name="Rossato M."/>
            <person name="Girolomoni L."/>
            <person name="Cosentino E."/>
            <person name="Cuine S."/>
            <person name="Li-Beisson Y."/>
            <person name="Delledonne M."/>
            <person name="Ballottari M."/>
        </authorList>
    </citation>
    <scope>NUCLEOTIDE SEQUENCE</scope>
    <source>
        <strain evidence="6">211/11P</strain>
    </source>
</reference>
<dbReference type="GO" id="GO:0045504">
    <property type="term" value="F:dynein heavy chain binding"/>
    <property type="evidence" value="ECO:0007669"/>
    <property type="project" value="TreeGrafter"/>
</dbReference>
<dbReference type="PANTHER" id="PTHR12442">
    <property type="entry name" value="DYNEIN INTERMEDIATE CHAIN"/>
    <property type="match status" value="1"/>
</dbReference>
<dbReference type="InterPro" id="IPR015943">
    <property type="entry name" value="WD40/YVTN_repeat-like_dom_sf"/>
</dbReference>
<dbReference type="InterPro" id="IPR001680">
    <property type="entry name" value="WD40_rpt"/>
</dbReference>
<gene>
    <name evidence="6" type="ORF">D9Q98_003189</name>
</gene>
<dbReference type="Gene3D" id="2.130.10.10">
    <property type="entry name" value="YVTN repeat-like/Quinoprotein amine dehydrogenase"/>
    <property type="match status" value="2"/>
</dbReference>
<feature type="region of interest" description="Disordered" evidence="5">
    <location>
        <begin position="689"/>
        <end position="718"/>
    </location>
</feature>
<dbReference type="GO" id="GO:0060294">
    <property type="term" value="P:cilium movement involved in cell motility"/>
    <property type="evidence" value="ECO:0007669"/>
    <property type="project" value="TreeGrafter"/>
</dbReference>
<dbReference type="GO" id="GO:0045503">
    <property type="term" value="F:dynein light chain binding"/>
    <property type="evidence" value="ECO:0007669"/>
    <property type="project" value="TreeGrafter"/>
</dbReference>
<feature type="compositionally biased region" description="Low complexity" evidence="5">
    <location>
        <begin position="689"/>
        <end position="706"/>
    </location>
</feature>
<evidence type="ECO:0000313" key="7">
    <source>
        <dbReference type="Proteomes" id="UP001055712"/>
    </source>
</evidence>
<keyword evidence="2" id="KW-0963">Cytoplasm</keyword>
<evidence type="ECO:0000256" key="1">
    <source>
        <dbReference type="ARBA" id="ARBA00004496"/>
    </source>
</evidence>
<keyword evidence="3" id="KW-0853">WD repeat</keyword>
<accession>A0A9D4TS99</accession>
<evidence type="ECO:0000256" key="2">
    <source>
        <dbReference type="ARBA" id="ARBA00022490"/>
    </source>
</evidence>
<comment type="subcellular location">
    <subcellularLocation>
        <location evidence="1">Cytoplasm</location>
    </subcellularLocation>
</comment>
<evidence type="ECO:0000256" key="4">
    <source>
        <dbReference type="ARBA" id="ARBA00022737"/>
    </source>
</evidence>
<evidence type="ECO:0000256" key="3">
    <source>
        <dbReference type="ARBA" id="ARBA00022574"/>
    </source>
</evidence>
<keyword evidence="7" id="KW-1185">Reference proteome</keyword>
<dbReference type="EMBL" id="SIDB01000004">
    <property type="protein sequence ID" value="KAI3433372.1"/>
    <property type="molecule type" value="Genomic_DNA"/>
</dbReference>
<sequence>MVSTEAQTGLQLTDAAVQCEPPAVDADELRRWALAPELAAFLNSATPLCEEALQQNELVDVMADELAGLVDEEGAADGAAGGAVGTGGGGRSTAVGLVEQQSFSDLVHSKGKVVVAAQWHPVRRGVAAVACIHPLQAQPAQQAGAAAAGAQQQQQPAVATASSTPAMLQPPPGSILVWSQADCVHPETVLQAPAEVLALAYHPSQPHWLAAGLITGQVALFNLQQALPGAVLGAPTASAQALPPRSGMAGEADQREEIGRPTALLPTHVSLPEASHKAAVTDLQWLPGTLVSRDGKLEAAAASPTKEASSLSAATVTATAAAPAGAPDSCTLFATTAADGSLLVWDMRISARQRKPAAVKGTCQCCCCAVLPCPLSAVGCTAVCGLADEEQLEWKPVLGLAASSTCKQPMPATRFCPDPRTGPARFVLGSLEGELAVVDGGAACTEHRGSAHWSHNTVHLVRGHTGRVATLAFSPFFPDLLLVVADSGFTLWRVPEVLDGGSMQSMTARGDSSSSGSKTARRGSGTVAEKPGSEGGGAGDCLPLYCSPFGPALYTCGCWSPSKPGTIILGRHDGLLEAWDLLDRTHQPAVVAPVSPCALTSLAVSPQPAGSSSSSRAPPPQLLAVGDCAGTLRLLELPRLLRRRGRAEVKAMAVLLQREEERLAAVTARAAVRLAEQKAAAEHERAEAAAAAQHAARRQQQQDAAAGGRKEVQGAASVEKSAEEVYMAYEETWRAKLLHVEEGTAVGAAGGP</sequence>